<gene>
    <name evidence="1" type="ORF">FYJ59_06490</name>
</gene>
<dbReference type="EMBL" id="VUMU01000006">
    <property type="protein sequence ID" value="MST57894.1"/>
    <property type="molecule type" value="Genomic_DNA"/>
</dbReference>
<name>A0A6L5YHR8_9FIRM</name>
<evidence type="ECO:0000313" key="1">
    <source>
        <dbReference type="EMBL" id="MST57894.1"/>
    </source>
</evidence>
<sequence length="136" mass="15402">MQYGKTIGCIDIRINTDRLDQNIANAQKLLNMQVVADCDEYIPFSQGALRGSVNYPEGIYGGEIAYNTPYAHYQYTGELYLTSDGRSFADKYEKKEPTGRPLQYHTEGTGDHWFERAKQAHGSEWVDLVKREAGKG</sequence>
<dbReference type="Pfam" id="PF11114">
    <property type="entry name" value="Minor_capsid_2"/>
    <property type="match status" value="1"/>
</dbReference>
<evidence type="ECO:0000313" key="2">
    <source>
        <dbReference type="Proteomes" id="UP000476055"/>
    </source>
</evidence>
<accession>A0A6L5YHR8</accession>
<dbReference type="RefSeq" id="WP_154496022.1">
    <property type="nucleotide sequence ID" value="NZ_VUMU01000006.1"/>
</dbReference>
<keyword evidence="2" id="KW-1185">Reference proteome</keyword>
<proteinExistence type="predicted"/>
<dbReference type="Proteomes" id="UP000476055">
    <property type="component" value="Unassembled WGS sequence"/>
</dbReference>
<protein>
    <recommendedName>
        <fullName evidence="3">Minor capsid protein</fullName>
    </recommendedName>
</protein>
<reference evidence="1 2" key="1">
    <citation type="submission" date="2019-08" db="EMBL/GenBank/DDBJ databases">
        <title>In-depth cultivation of the pig gut microbiome towards novel bacterial diversity and tailored functional studies.</title>
        <authorList>
            <person name="Wylensek D."/>
            <person name="Hitch T.C.A."/>
            <person name="Clavel T."/>
        </authorList>
    </citation>
    <scope>NUCLEOTIDE SEQUENCE [LARGE SCALE GENOMIC DNA]</scope>
    <source>
        <strain evidence="1 2">WCA3-601-WT-6H</strain>
    </source>
</reference>
<comment type="caution">
    <text evidence="1">The sequence shown here is derived from an EMBL/GenBank/DDBJ whole genome shotgun (WGS) entry which is preliminary data.</text>
</comment>
<evidence type="ECO:0008006" key="3">
    <source>
        <dbReference type="Google" id="ProtNLM"/>
    </source>
</evidence>
<dbReference type="AlphaFoldDB" id="A0A6L5YHR8"/>
<dbReference type="InterPro" id="IPR021080">
    <property type="entry name" value="Minor_capsid_protein"/>
</dbReference>
<organism evidence="1 2">
    <name type="scientific">Waltera intestinalis</name>
    <dbReference type="NCBI Taxonomy" id="2606635"/>
    <lineage>
        <taxon>Bacteria</taxon>
        <taxon>Bacillati</taxon>
        <taxon>Bacillota</taxon>
        <taxon>Clostridia</taxon>
        <taxon>Lachnospirales</taxon>
        <taxon>Lachnospiraceae</taxon>
        <taxon>Waltera</taxon>
    </lineage>
</organism>